<dbReference type="Pfam" id="PF00158">
    <property type="entry name" value="Sigma54_activat"/>
    <property type="match status" value="1"/>
</dbReference>
<dbReference type="GO" id="GO:0005524">
    <property type="term" value="F:ATP binding"/>
    <property type="evidence" value="ECO:0007669"/>
    <property type="project" value="UniProtKB-KW"/>
</dbReference>
<dbReference type="HOGENOM" id="CLU_000445_8_10_4"/>
<dbReference type="InterPro" id="IPR025944">
    <property type="entry name" value="Sigma_54_int_dom_CS"/>
</dbReference>
<keyword evidence="1" id="KW-0547">Nucleotide-binding</keyword>
<evidence type="ECO:0000256" key="4">
    <source>
        <dbReference type="ARBA" id="ARBA00023125"/>
    </source>
</evidence>
<dbReference type="InterPro" id="IPR025943">
    <property type="entry name" value="Sigma_54_int_dom_ATP-bd_2"/>
</dbReference>
<dbReference type="OrthoDB" id="5288224at2"/>
<dbReference type="InterPro" id="IPR013656">
    <property type="entry name" value="PAS_4"/>
</dbReference>
<dbReference type="InterPro" id="IPR027417">
    <property type="entry name" value="P-loop_NTPase"/>
</dbReference>
<keyword evidence="3" id="KW-0805">Transcription regulation</keyword>
<evidence type="ECO:0000256" key="5">
    <source>
        <dbReference type="ARBA" id="ARBA00023163"/>
    </source>
</evidence>
<dbReference type="PROSITE" id="PS00676">
    <property type="entry name" value="SIGMA54_INTERACT_2"/>
    <property type="match status" value="1"/>
</dbReference>
<evidence type="ECO:0000256" key="1">
    <source>
        <dbReference type="ARBA" id="ARBA00022741"/>
    </source>
</evidence>
<evidence type="ECO:0000313" key="8">
    <source>
        <dbReference type="Proteomes" id="UP000001625"/>
    </source>
</evidence>
<dbReference type="InterPro" id="IPR009057">
    <property type="entry name" value="Homeodomain-like_sf"/>
</dbReference>
<dbReference type="InterPro" id="IPR035965">
    <property type="entry name" value="PAS-like_dom_sf"/>
</dbReference>
<name>D5CR05_SIDLE</name>
<keyword evidence="4" id="KW-0238">DNA-binding</keyword>
<dbReference type="FunFam" id="3.40.50.300:FF:000006">
    <property type="entry name" value="DNA-binding transcriptional regulator NtrC"/>
    <property type="match status" value="1"/>
</dbReference>
<evidence type="ECO:0000256" key="2">
    <source>
        <dbReference type="ARBA" id="ARBA00022840"/>
    </source>
</evidence>
<keyword evidence="2" id="KW-0067">ATP-binding</keyword>
<evidence type="ECO:0000259" key="6">
    <source>
        <dbReference type="PROSITE" id="PS50045"/>
    </source>
</evidence>
<dbReference type="InterPro" id="IPR025662">
    <property type="entry name" value="Sigma_54_int_dom_ATP-bd_1"/>
</dbReference>
<dbReference type="SUPFAM" id="SSF55785">
    <property type="entry name" value="PYP-like sensor domain (PAS domain)"/>
    <property type="match status" value="1"/>
</dbReference>
<dbReference type="PANTHER" id="PTHR32071">
    <property type="entry name" value="TRANSCRIPTIONAL REGULATORY PROTEIN"/>
    <property type="match status" value="1"/>
</dbReference>
<dbReference type="InterPro" id="IPR000014">
    <property type="entry name" value="PAS"/>
</dbReference>
<evidence type="ECO:0000313" key="7">
    <source>
        <dbReference type="EMBL" id="ADE11391.1"/>
    </source>
</evidence>
<keyword evidence="8" id="KW-1185">Reference proteome</keyword>
<dbReference type="Pfam" id="PF25601">
    <property type="entry name" value="AAA_lid_14"/>
    <property type="match status" value="1"/>
</dbReference>
<dbReference type="SUPFAM" id="SSF46689">
    <property type="entry name" value="Homeodomain-like"/>
    <property type="match status" value="1"/>
</dbReference>
<dbReference type="SMART" id="SM00382">
    <property type="entry name" value="AAA"/>
    <property type="match status" value="1"/>
</dbReference>
<dbReference type="CDD" id="cd00009">
    <property type="entry name" value="AAA"/>
    <property type="match status" value="1"/>
</dbReference>
<dbReference type="EMBL" id="CP001965">
    <property type="protein sequence ID" value="ADE11391.1"/>
    <property type="molecule type" value="Genomic_DNA"/>
</dbReference>
<dbReference type="GO" id="GO:0003677">
    <property type="term" value="F:DNA binding"/>
    <property type="evidence" value="ECO:0007669"/>
    <property type="project" value="UniProtKB-KW"/>
</dbReference>
<dbReference type="GO" id="GO:0006355">
    <property type="term" value="P:regulation of DNA-templated transcription"/>
    <property type="evidence" value="ECO:0007669"/>
    <property type="project" value="InterPro"/>
</dbReference>
<sequence>MSHSSISELMSYLDTLAEPRIVLDRSYNIIGANRAYLSYYHVGDLPIAGRHCYEVSHRYKRPCDEEGESCPLKSSLQSGQPHRVLHIHHTVRGDEHVDVELTPIRNAEGEIEYFVEMIHTVRAGSALPEGELVGRSAAFNRMLEQVTRVAPSQADVLLLGESGTGKELVAHAVHDASKRATGPFVAVDCSSLPENLFESELFGYEKGAFSGANQRKQGLVEAASGGTLFLDEVGDIPLGLQVKLLRLLETGTYRRVGGVEPLRSDFRLVAATHRDLKKMIAEGSFRRDLYYRISTFPILLPSLSERMEDLPLLMEALLKRISTDHAMSIHPATLLCLSKYDFPGNIRELRNLIERATLLADGDVLLPEHFPDPCEEKQDSLHSGQSFSQVMTLEEMEKSYLEWQVRNSGLGRRELAERLGIGERTLFRKLGKLTKI</sequence>
<dbReference type="Proteomes" id="UP000001625">
    <property type="component" value="Chromosome"/>
</dbReference>
<dbReference type="Gene3D" id="3.30.450.20">
    <property type="entry name" value="PAS domain"/>
    <property type="match status" value="1"/>
</dbReference>
<dbReference type="Gene3D" id="3.40.50.300">
    <property type="entry name" value="P-loop containing nucleotide triphosphate hydrolases"/>
    <property type="match status" value="1"/>
</dbReference>
<feature type="domain" description="Sigma-54 factor interaction" evidence="6">
    <location>
        <begin position="132"/>
        <end position="358"/>
    </location>
</feature>
<accession>D5CR05</accession>
<dbReference type="Gene3D" id="1.10.8.60">
    <property type="match status" value="1"/>
</dbReference>
<dbReference type="eggNOG" id="COG3829">
    <property type="taxonomic scope" value="Bacteria"/>
</dbReference>
<evidence type="ECO:0000256" key="3">
    <source>
        <dbReference type="ARBA" id="ARBA00023015"/>
    </source>
</evidence>
<dbReference type="InterPro" id="IPR003593">
    <property type="entry name" value="AAA+_ATPase"/>
</dbReference>
<keyword evidence="5" id="KW-0804">Transcription</keyword>
<dbReference type="PROSITE" id="PS00675">
    <property type="entry name" value="SIGMA54_INTERACT_1"/>
    <property type="match status" value="1"/>
</dbReference>
<proteinExistence type="predicted"/>
<dbReference type="Pfam" id="PF08448">
    <property type="entry name" value="PAS_4"/>
    <property type="match status" value="1"/>
</dbReference>
<dbReference type="CDD" id="cd00130">
    <property type="entry name" value="PAS"/>
    <property type="match status" value="1"/>
</dbReference>
<dbReference type="PROSITE" id="PS00688">
    <property type="entry name" value="SIGMA54_INTERACT_3"/>
    <property type="match status" value="1"/>
</dbReference>
<dbReference type="Gene3D" id="1.10.10.60">
    <property type="entry name" value="Homeodomain-like"/>
    <property type="match status" value="1"/>
</dbReference>
<dbReference type="PANTHER" id="PTHR32071:SF57">
    <property type="entry name" value="C4-DICARBOXYLATE TRANSPORT TRANSCRIPTIONAL REGULATORY PROTEIN DCTD"/>
    <property type="match status" value="1"/>
</dbReference>
<dbReference type="SUPFAM" id="SSF52540">
    <property type="entry name" value="P-loop containing nucleoside triphosphate hydrolases"/>
    <property type="match status" value="1"/>
</dbReference>
<organism evidence="7 8">
    <name type="scientific">Sideroxydans lithotrophicus (strain ES-1)</name>
    <dbReference type="NCBI Taxonomy" id="580332"/>
    <lineage>
        <taxon>Bacteria</taxon>
        <taxon>Pseudomonadati</taxon>
        <taxon>Pseudomonadota</taxon>
        <taxon>Betaproteobacteria</taxon>
        <taxon>Nitrosomonadales</taxon>
        <taxon>Gallionellaceae</taxon>
        <taxon>Sideroxydans</taxon>
    </lineage>
</organism>
<dbReference type="InterPro" id="IPR058031">
    <property type="entry name" value="AAA_lid_NorR"/>
</dbReference>
<dbReference type="PROSITE" id="PS50045">
    <property type="entry name" value="SIGMA54_INTERACT_4"/>
    <property type="match status" value="1"/>
</dbReference>
<dbReference type="KEGG" id="slt:Slit_1153"/>
<dbReference type="STRING" id="580332.Slit_1153"/>
<protein>
    <submittedName>
        <fullName evidence="7">PAS modulated sigma54 specific transcriptional regulator, Fis family</fullName>
    </submittedName>
</protein>
<reference evidence="7 8" key="1">
    <citation type="submission" date="2010-03" db="EMBL/GenBank/DDBJ databases">
        <title>Complete sequence of Sideroxydans lithotrophicus ES-1.</title>
        <authorList>
            <consortium name="US DOE Joint Genome Institute"/>
            <person name="Lucas S."/>
            <person name="Copeland A."/>
            <person name="Lapidus A."/>
            <person name="Cheng J.-F."/>
            <person name="Bruce D."/>
            <person name="Goodwin L."/>
            <person name="Pitluck S."/>
            <person name="Munk A.C."/>
            <person name="Detter J.C."/>
            <person name="Han C."/>
            <person name="Tapia R."/>
            <person name="Larimer F."/>
            <person name="Land M."/>
            <person name="Hauser L."/>
            <person name="Kyrpides N."/>
            <person name="Ivanova N."/>
            <person name="Emerson D."/>
            <person name="Woyke T."/>
        </authorList>
    </citation>
    <scope>NUCLEOTIDE SEQUENCE [LARGE SCALE GENOMIC DNA]</scope>
    <source>
        <strain evidence="7 8">ES-1</strain>
    </source>
</reference>
<dbReference type="RefSeq" id="WP_013029289.1">
    <property type="nucleotide sequence ID" value="NC_013959.1"/>
</dbReference>
<gene>
    <name evidence="7" type="ordered locus">Slit_1153</name>
</gene>
<dbReference type="AlphaFoldDB" id="D5CR05"/>
<dbReference type="InterPro" id="IPR002078">
    <property type="entry name" value="Sigma_54_int"/>
</dbReference>